<sequence length="108" mass="11860">MSLSYVNQTLTLNPAGDESRPPSKRRNAVVENDKFGKFARRIIRAFAKRVGDGDVEALQDMVALSSDLDDAIGVAVMGLRAYGYSWEEIGSRLGVSRQAAQQRWGATK</sequence>
<reference evidence="1 2" key="1">
    <citation type="submission" date="2021-01" db="EMBL/GenBank/DDBJ databases">
        <title>Whole genome shotgun sequence of Actinoplanes humidus NBRC 14915.</title>
        <authorList>
            <person name="Komaki H."/>
            <person name="Tamura T."/>
        </authorList>
    </citation>
    <scope>NUCLEOTIDE SEQUENCE [LARGE SCALE GENOMIC DNA]</scope>
    <source>
        <strain evidence="1 2">NBRC 14915</strain>
    </source>
</reference>
<accession>A0ABQ3ZU65</accession>
<evidence type="ECO:0000313" key="2">
    <source>
        <dbReference type="Proteomes" id="UP000603200"/>
    </source>
</evidence>
<protein>
    <recommendedName>
        <fullName evidence="3">Sigma-70-like protein</fullName>
    </recommendedName>
</protein>
<name>A0ABQ3ZU65_9ACTN</name>
<comment type="caution">
    <text evidence="1">The sequence shown here is derived from an EMBL/GenBank/DDBJ whole genome shotgun (WGS) entry which is preliminary data.</text>
</comment>
<keyword evidence="2" id="KW-1185">Reference proteome</keyword>
<dbReference type="Proteomes" id="UP000603200">
    <property type="component" value="Unassembled WGS sequence"/>
</dbReference>
<proteinExistence type="predicted"/>
<organism evidence="1 2">
    <name type="scientific">Winogradskya humida</name>
    <dbReference type="NCBI Taxonomy" id="113566"/>
    <lineage>
        <taxon>Bacteria</taxon>
        <taxon>Bacillati</taxon>
        <taxon>Actinomycetota</taxon>
        <taxon>Actinomycetes</taxon>
        <taxon>Micromonosporales</taxon>
        <taxon>Micromonosporaceae</taxon>
        <taxon>Winogradskya</taxon>
    </lineage>
</organism>
<evidence type="ECO:0008006" key="3">
    <source>
        <dbReference type="Google" id="ProtNLM"/>
    </source>
</evidence>
<dbReference type="EMBL" id="BOMN01000066">
    <property type="protein sequence ID" value="GIE22126.1"/>
    <property type="molecule type" value="Genomic_DNA"/>
</dbReference>
<evidence type="ECO:0000313" key="1">
    <source>
        <dbReference type="EMBL" id="GIE22126.1"/>
    </source>
</evidence>
<gene>
    <name evidence="1" type="ORF">Ahu01nite_052280</name>
</gene>